<dbReference type="GO" id="GO:0005886">
    <property type="term" value="C:plasma membrane"/>
    <property type="evidence" value="ECO:0007669"/>
    <property type="project" value="UniProtKB-SubCell"/>
</dbReference>
<keyword evidence="10 13" id="KW-1133">Transmembrane helix</keyword>
<feature type="transmembrane region" description="Helical" evidence="13">
    <location>
        <begin position="50"/>
        <end position="67"/>
    </location>
</feature>
<feature type="domain" description="Peptidase M50" evidence="14">
    <location>
        <begin position="12"/>
        <end position="183"/>
    </location>
</feature>
<evidence type="ECO:0000256" key="9">
    <source>
        <dbReference type="ARBA" id="ARBA00022833"/>
    </source>
</evidence>
<dbReference type="EMBL" id="CZBO01000001">
    <property type="protein sequence ID" value="CUP90506.1"/>
    <property type="molecule type" value="Genomic_DNA"/>
</dbReference>
<dbReference type="PANTHER" id="PTHR35864:SF1">
    <property type="entry name" value="ZINC METALLOPROTEASE YWHC-RELATED"/>
    <property type="match status" value="1"/>
</dbReference>
<reference evidence="15 16" key="1">
    <citation type="submission" date="2015-09" db="EMBL/GenBank/DDBJ databases">
        <authorList>
            <consortium name="Pathogen Informatics"/>
        </authorList>
    </citation>
    <scope>NUCLEOTIDE SEQUENCE [LARGE SCALE GENOMIC DNA]</scope>
    <source>
        <strain evidence="15 16">2789STDY5834956</strain>
    </source>
</reference>
<dbReference type="Proteomes" id="UP000095563">
    <property type="component" value="Unassembled WGS sequence"/>
</dbReference>
<feature type="transmembrane region" description="Helical" evidence="13">
    <location>
        <begin position="172"/>
        <end position="191"/>
    </location>
</feature>
<comment type="subcellular location">
    <subcellularLocation>
        <location evidence="2">Cell membrane</location>
        <topology evidence="2">Multi-pass membrane protein</topology>
    </subcellularLocation>
</comment>
<keyword evidence="12 13" id="KW-0472">Membrane</keyword>
<dbReference type="GO" id="GO:0008237">
    <property type="term" value="F:metallopeptidase activity"/>
    <property type="evidence" value="ECO:0007669"/>
    <property type="project" value="UniProtKB-KW"/>
</dbReference>
<keyword evidence="5" id="KW-0645">Protease</keyword>
<dbReference type="RefSeq" id="WP_055207188.1">
    <property type="nucleotide sequence ID" value="NZ_CZBO01000001.1"/>
</dbReference>
<dbReference type="GO" id="GO:0006508">
    <property type="term" value="P:proteolysis"/>
    <property type="evidence" value="ECO:0007669"/>
    <property type="project" value="UniProtKB-KW"/>
</dbReference>
<keyword evidence="8" id="KW-0378">Hydrolase</keyword>
<evidence type="ECO:0000313" key="16">
    <source>
        <dbReference type="Proteomes" id="UP000095563"/>
    </source>
</evidence>
<dbReference type="GO" id="GO:0046872">
    <property type="term" value="F:metal ion binding"/>
    <property type="evidence" value="ECO:0007669"/>
    <property type="project" value="UniProtKB-KW"/>
</dbReference>
<evidence type="ECO:0000256" key="3">
    <source>
        <dbReference type="ARBA" id="ARBA00007931"/>
    </source>
</evidence>
<feature type="transmembrane region" description="Helical" evidence="13">
    <location>
        <begin position="87"/>
        <end position="117"/>
    </location>
</feature>
<organism evidence="15 16">
    <name type="scientific">Clostridium baratii</name>
    <dbReference type="NCBI Taxonomy" id="1561"/>
    <lineage>
        <taxon>Bacteria</taxon>
        <taxon>Bacillati</taxon>
        <taxon>Bacillota</taxon>
        <taxon>Clostridia</taxon>
        <taxon>Eubacteriales</taxon>
        <taxon>Clostridiaceae</taxon>
        <taxon>Clostridium</taxon>
    </lineage>
</organism>
<dbReference type="AlphaFoldDB" id="A0A174S1Y8"/>
<dbReference type="CDD" id="cd06158">
    <property type="entry name" value="S2P-M50_like_1"/>
    <property type="match status" value="1"/>
</dbReference>
<protein>
    <submittedName>
        <fullName evidence="15">Peptidase M50</fullName>
    </submittedName>
</protein>
<proteinExistence type="inferred from homology"/>
<keyword evidence="6 13" id="KW-0812">Transmembrane</keyword>
<feature type="transmembrane region" description="Helical" evidence="13">
    <location>
        <begin position="129"/>
        <end position="151"/>
    </location>
</feature>
<evidence type="ECO:0000256" key="7">
    <source>
        <dbReference type="ARBA" id="ARBA00022723"/>
    </source>
</evidence>
<evidence type="ECO:0000256" key="1">
    <source>
        <dbReference type="ARBA" id="ARBA00001947"/>
    </source>
</evidence>
<keyword evidence="7" id="KW-0479">Metal-binding</keyword>
<evidence type="ECO:0000256" key="4">
    <source>
        <dbReference type="ARBA" id="ARBA00022475"/>
    </source>
</evidence>
<evidence type="ECO:0000256" key="5">
    <source>
        <dbReference type="ARBA" id="ARBA00022670"/>
    </source>
</evidence>
<accession>A0A174S1Y8</accession>
<sequence>MGYILSKILMIPAILLGFTFHEYAHAKMADKLGDKTARFQGRLNLNPLTHIDPLGFLMILVAGIGWAKPVQVNPAAFKDKYKDDLKVSLAGPLANLGVALFGGVLLFIVMALVFSNILTGPLSQILHDIAIQIIYINIMLFIFNLLPLPGLDGWSVFRDLSPKHFYKVSDKIYQYQFIILIAIVLIGAPIISIPVKFIFTQIINIVQLLLMAVF</sequence>
<evidence type="ECO:0000256" key="11">
    <source>
        <dbReference type="ARBA" id="ARBA00023049"/>
    </source>
</evidence>
<evidence type="ECO:0000256" key="13">
    <source>
        <dbReference type="SAM" id="Phobius"/>
    </source>
</evidence>
<dbReference type="InterPro" id="IPR008915">
    <property type="entry name" value="Peptidase_M50"/>
</dbReference>
<dbReference type="PANTHER" id="PTHR35864">
    <property type="entry name" value="ZINC METALLOPROTEASE MJ0611-RELATED"/>
    <property type="match status" value="1"/>
</dbReference>
<evidence type="ECO:0000256" key="6">
    <source>
        <dbReference type="ARBA" id="ARBA00022692"/>
    </source>
</evidence>
<evidence type="ECO:0000259" key="14">
    <source>
        <dbReference type="Pfam" id="PF02163"/>
    </source>
</evidence>
<gene>
    <name evidence="15" type="ORF">ERS852568_01243</name>
</gene>
<keyword evidence="4" id="KW-1003">Cell membrane</keyword>
<keyword evidence="9" id="KW-0862">Zinc</keyword>
<dbReference type="InterPro" id="IPR044537">
    <property type="entry name" value="Rip2-like"/>
</dbReference>
<comment type="cofactor">
    <cofactor evidence="1">
        <name>Zn(2+)</name>
        <dbReference type="ChEBI" id="CHEBI:29105"/>
    </cofactor>
</comment>
<evidence type="ECO:0000313" key="15">
    <source>
        <dbReference type="EMBL" id="CUP90506.1"/>
    </source>
</evidence>
<evidence type="ECO:0000256" key="12">
    <source>
        <dbReference type="ARBA" id="ARBA00023136"/>
    </source>
</evidence>
<comment type="similarity">
    <text evidence="3">Belongs to the peptidase M50B family.</text>
</comment>
<evidence type="ECO:0000256" key="2">
    <source>
        <dbReference type="ARBA" id="ARBA00004651"/>
    </source>
</evidence>
<evidence type="ECO:0000256" key="8">
    <source>
        <dbReference type="ARBA" id="ARBA00022801"/>
    </source>
</evidence>
<dbReference type="Pfam" id="PF02163">
    <property type="entry name" value="Peptidase_M50"/>
    <property type="match status" value="1"/>
</dbReference>
<evidence type="ECO:0000256" key="10">
    <source>
        <dbReference type="ARBA" id="ARBA00022989"/>
    </source>
</evidence>
<name>A0A174S1Y8_9CLOT</name>
<dbReference type="InterPro" id="IPR052348">
    <property type="entry name" value="Metallopeptidase_M50B"/>
</dbReference>
<keyword evidence="11" id="KW-0482">Metalloprotease</keyword>